<dbReference type="GO" id="GO:0031992">
    <property type="term" value="F:energy transducer activity"/>
    <property type="evidence" value="ECO:0007669"/>
    <property type="project" value="TreeGrafter"/>
</dbReference>
<evidence type="ECO:0000256" key="6">
    <source>
        <dbReference type="ARBA" id="ARBA00022692"/>
    </source>
</evidence>
<evidence type="ECO:0000256" key="10">
    <source>
        <dbReference type="SAM" id="MobiDB-lite"/>
    </source>
</evidence>
<evidence type="ECO:0000256" key="5">
    <source>
        <dbReference type="ARBA" id="ARBA00022519"/>
    </source>
</evidence>
<evidence type="ECO:0000256" key="1">
    <source>
        <dbReference type="ARBA" id="ARBA00004383"/>
    </source>
</evidence>
<keyword evidence="5" id="KW-0997">Cell inner membrane</keyword>
<protein>
    <submittedName>
        <fullName evidence="13">Protein TonB</fullName>
    </submittedName>
</protein>
<keyword evidence="3" id="KW-0813">Transport</keyword>
<dbReference type="InterPro" id="IPR037682">
    <property type="entry name" value="TonB_C"/>
</dbReference>
<evidence type="ECO:0000256" key="3">
    <source>
        <dbReference type="ARBA" id="ARBA00022448"/>
    </source>
</evidence>
<keyword evidence="8 11" id="KW-1133">Transmembrane helix</keyword>
<evidence type="ECO:0000256" key="2">
    <source>
        <dbReference type="ARBA" id="ARBA00006555"/>
    </source>
</evidence>
<comment type="similarity">
    <text evidence="2">Belongs to the TonB family.</text>
</comment>
<dbReference type="GO" id="GO:0055085">
    <property type="term" value="P:transmembrane transport"/>
    <property type="evidence" value="ECO:0007669"/>
    <property type="project" value="InterPro"/>
</dbReference>
<reference evidence="13 14" key="1">
    <citation type="submission" date="2020-08" db="EMBL/GenBank/DDBJ databases">
        <title>Genomic Encyclopedia of Type Strains, Phase IV (KMG-V): Genome sequencing to study the core and pangenomes of soil and plant-associated prokaryotes.</title>
        <authorList>
            <person name="Whitman W."/>
        </authorList>
    </citation>
    <scope>NUCLEOTIDE SEQUENCE [LARGE SCALE GENOMIC DNA]</scope>
    <source>
        <strain evidence="13 14">JPY158</strain>
    </source>
</reference>
<feature type="compositionally biased region" description="Pro residues" evidence="10">
    <location>
        <begin position="118"/>
        <end position="138"/>
    </location>
</feature>
<evidence type="ECO:0000256" key="11">
    <source>
        <dbReference type="SAM" id="Phobius"/>
    </source>
</evidence>
<dbReference type="EMBL" id="JACHDD010000004">
    <property type="protein sequence ID" value="MBB5424192.1"/>
    <property type="molecule type" value="Genomic_DNA"/>
</dbReference>
<feature type="region of interest" description="Disordered" evidence="10">
    <location>
        <begin position="75"/>
        <end position="144"/>
    </location>
</feature>
<name>A0A7W8Q5J4_PARAM</name>
<dbReference type="Pfam" id="PF03544">
    <property type="entry name" value="TonB_C"/>
    <property type="match status" value="1"/>
</dbReference>
<dbReference type="PANTHER" id="PTHR33446">
    <property type="entry name" value="PROTEIN TONB-RELATED"/>
    <property type="match status" value="1"/>
</dbReference>
<sequence>MQAPHPVTAGAPLASSTRPNSRALTATAVVAAVHVALLAVIMTLRHEPVQVALESHVMTAELLPPAPVAAPVALQSIAPPPPQPTPPVHTKPKVQPKPAPTPKPTPTPTPLPQADAPSPTPVAAPDPTPPAPTAPATPPAAAAPAIGKPTMEVSAPKNVSHVECNIGQPDYPTLSKRRHETGTASVRFVIGLSGKLENIELAKSSGFSRLDDAAVATVHASACKPYLENGQPIRAAFTQPFNFGLTD</sequence>
<evidence type="ECO:0000256" key="4">
    <source>
        <dbReference type="ARBA" id="ARBA00022475"/>
    </source>
</evidence>
<keyword evidence="9 11" id="KW-0472">Membrane</keyword>
<evidence type="ECO:0000259" key="12">
    <source>
        <dbReference type="PROSITE" id="PS52015"/>
    </source>
</evidence>
<dbReference type="PANTHER" id="PTHR33446:SF2">
    <property type="entry name" value="PROTEIN TONB"/>
    <property type="match status" value="1"/>
</dbReference>
<dbReference type="NCBIfam" id="TIGR01352">
    <property type="entry name" value="tonB_Cterm"/>
    <property type="match status" value="1"/>
</dbReference>
<dbReference type="SUPFAM" id="SSF74653">
    <property type="entry name" value="TolA/TonB C-terminal domain"/>
    <property type="match status" value="1"/>
</dbReference>
<keyword evidence="14" id="KW-1185">Reference proteome</keyword>
<feature type="domain" description="TonB C-terminal" evidence="12">
    <location>
        <begin position="156"/>
        <end position="247"/>
    </location>
</feature>
<feature type="region of interest" description="Disordered" evidence="10">
    <location>
        <begin position="1"/>
        <end position="20"/>
    </location>
</feature>
<dbReference type="GO" id="GO:0098797">
    <property type="term" value="C:plasma membrane protein complex"/>
    <property type="evidence" value="ECO:0007669"/>
    <property type="project" value="TreeGrafter"/>
</dbReference>
<dbReference type="RefSeq" id="WP_026228089.1">
    <property type="nucleotide sequence ID" value="NZ_JACHDD010000004.1"/>
</dbReference>
<evidence type="ECO:0000313" key="13">
    <source>
        <dbReference type="EMBL" id="MBB5424192.1"/>
    </source>
</evidence>
<dbReference type="Proteomes" id="UP000592780">
    <property type="component" value="Unassembled WGS sequence"/>
</dbReference>
<proteinExistence type="inferred from homology"/>
<dbReference type="PRINTS" id="PR01217">
    <property type="entry name" value="PRICHEXTENSN"/>
</dbReference>
<keyword evidence="6 11" id="KW-0812">Transmembrane</keyword>
<dbReference type="Gene3D" id="3.30.1150.10">
    <property type="match status" value="1"/>
</dbReference>
<evidence type="ECO:0000256" key="8">
    <source>
        <dbReference type="ARBA" id="ARBA00022989"/>
    </source>
</evidence>
<keyword evidence="7" id="KW-0653">Protein transport</keyword>
<dbReference type="AlphaFoldDB" id="A0A7W8Q5J4"/>
<comment type="subcellular location">
    <subcellularLocation>
        <location evidence="1">Cell inner membrane</location>
        <topology evidence="1">Single-pass membrane protein</topology>
        <orientation evidence="1">Periplasmic side</orientation>
    </subcellularLocation>
</comment>
<accession>A0A7W8Q5J4</accession>
<feature type="transmembrane region" description="Helical" evidence="11">
    <location>
        <begin position="23"/>
        <end position="44"/>
    </location>
</feature>
<comment type="caution">
    <text evidence="13">The sequence shown here is derived from an EMBL/GenBank/DDBJ whole genome shotgun (WGS) entry which is preliminary data.</text>
</comment>
<organism evidence="13 14">
    <name type="scientific">Paraburkholderia atlantica</name>
    <dbReference type="NCBI Taxonomy" id="2654982"/>
    <lineage>
        <taxon>Bacteria</taxon>
        <taxon>Pseudomonadati</taxon>
        <taxon>Pseudomonadota</taxon>
        <taxon>Betaproteobacteria</taxon>
        <taxon>Burkholderiales</taxon>
        <taxon>Burkholderiaceae</taxon>
        <taxon>Paraburkholderia</taxon>
    </lineage>
</organism>
<dbReference type="PROSITE" id="PS52015">
    <property type="entry name" value="TONB_CTD"/>
    <property type="match status" value="1"/>
</dbReference>
<dbReference type="GO" id="GO:0015031">
    <property type="term" value="P:protein transport"/>
    <property type="evidence" value="ECO:0007669"/>
    <property type="project" value="UniProtKB-KW"/>
</dbReference>
<gene>
    <name evidence="13" type="ORF">HDG40_002337</name>
</gene>
<keyword evidence="4" id="KW-1003">Cell membrane</keyword>
<evidence type="ECO:0000256" key="7">
    <source>
        <dbReference type="ARBA" id="ARBA00022927"/>
    </source>
</evidence>
<evidence type="ECO:0000256" key="9">
    <source>
        <dbReference type="ARBA" id="ARBA00023136"/>
    </source>
</evidence>
<dbReference type="InterPro" id="IPR051045">
    <property type="entry name" value="TonB-dependent_transducer"/>
</dbReference>
<evidence type="ECO:0000313" key="14">
    <source>
        <dbReference type="Proteomes" id="UP000592780"/>
    </source>
</evidence>
<dbReference type="OrthoDB" id="9792439at2"/>
<dbReference type="InterPro" id="IPR006260">
    <property type="entry name" value="TonB/TolA_C"/>
</dbReference>
<feature type="compositionally biased region" description="Pro residues" evidence="10">
    <location>
        <begin position="78"/>
        <end position="111"/>
    </location>
</feature>